<dbReference type="STRING" id="1633631.GCA_001442925_00227"/>
<dbReference type="PROSITE" id="PS51257">
    <property type="entry name" value="PROKAR_LIPOPROTEIN"/>
    <property type="match status" value="1"/>
</dbReference>
<dbReference type="Proteomes" id="UP000182200">
    <property type="component" value="Unassembled WGS sequence"/>
</dbReference>
<dbReference type="PANTHER" id="PTHR19328">
    <property type="entry name" value="HEDGEHOG-INTERACTING PROTEIN"/>
    <property type="match status" value="1"/>
</dbReference>
<proteinExistence type="predicted"/>
<organism evidence="4 5">
    <name type="scientific">Candidatus Kryptonium thompsonii</name>
    <dbReference type="NCBI Taxonomy" id="1633631"/>
    <lineage>
        <taxon>Bacteria</taxon>
        <taxon>Pseudomonadati</taxon>
        <taxon>Candidatus Kryptoniota</taxon>
        <taxon>Candidatus Kryptonium</taxon>
    </lineage>
</organism>
<accession>A0A0S4MQF3</accession>
<dbReference type="InterPro" id="IPR012938">
    <property type="entry name" value="Glc/Sorbosone_DH"/>
</dbReference>
<accession>A0A0P1LS50</accession>
<feature type="signal peptide" evidence="1">
    <location>
        <begin position="1"/>
        <end position="22"/>
    </location>
</feature>
<accession>A0A0P1LFP1</accession>
<dbReference type="RefSeq" id="WP_082349048.1">
    <property type="nucleotide sequence ID" value="NZ_CZVI01000019.1"/>
</dbReference>
<dbReference type="PANTHER" id="PTHR19328:SF13">
    <property type="entry name" value="HIPL1 PROTEIN"/>
    <property type="match status" value="1"/>
</dbReference>
<evidence type="ECO:0000313" key="4">
    <source>
        <dbReference type="EMBL" id="CUU01264.1"/>
    </source>
</evidence>
<accession>A0A0P1NYA1</accession>
<evidence type="ECO:0000256" key="1">
    <source>
        <dbReference type="SAM" id="SignalP"/>
    </source>
</evidence>
<accession>A0A0P1M9F7</accession>
<accession>A0A0N7MTN4</accession>
<evidence type="ECO:0000313" key="6">
    <source>
        <dbReference type="Proteomes" id="UP000182200"/>
    </source>
</evidence>
<reference evidence="4" key="1">
    <citation type="submission" date="2015-11" db="EMBL/GenBank/DDBJ databases">
        <authorList>
            <person name="Zhang Y."/>
            <person name="Guo Z."/>
        </authorList>
    </citation>
    <scope>NUCLEOTIDE SEQUENCE [LARGE SCALE GENOMIC DNA]</scope>
    <source>
        <strain evidence="4">JGI-4</strain>
    </source>
</reference>
<gene>
    <name evidence="4" type="ORF">JGI4_00225</name>
    <name evidence="3" type="ORF">JGI8_01356</name>
</gene>
<name>A0A0P1L8J7_9BACT</name>
<dbReference type="SUPFAM" id="SSF50952">
    <property type="entry name" value="Soluble quinoprotein glucose dehydrogenase"/>
    <property type="match status" value="1"/>
</dbReference>
<dbReference type="AlphaFoldDB" id="A0A0P1L8J7"/>
<dbReference type="EMBL" id="FAOP01000001">
    <property type="protein sequence ID" value="CUU01264.1"/>
    <property type="molecule type" value="Genomic_DNA"/>
</dbReference>
<accession>A0A0P1P2W7</accession>
<accession>A0A0P1L8J7</accession>
<dbReference type="Proteomes" id="UP000182011">
    <property type="component" value="Unassembled WGS sequence"/>
</dbReference>
<dbReference type="EMBL" id="CZVI01000019">
    <property type="protein sequence ID" value="CUS89867.1"/>
    <property type="molecule type" value="Genomic_DNA"/>
</dbReference>
<sequence>MKAKLLSSFALLTILVSCFQIVGQKPQEVEDIYLPDGENVQVSVWIDNLEIPWSLVFLPDGRALVSERPGRIRLIENGKLLPEPYMQIDVKHFGEGGLMGLAVHPDFPQKPFIYAMYTYETKDGKIFNRVIRIKDNGKSGTFDKVIIDSILGARFHNGGRIKFGPDKMLYITTGEIFKGELAQDLNSLNGKILRLTPDGEIPKDNPFPNSPIYSYGHRNPQGLAWHPETRDLFESEHGPSGEYGRFGHDEINVIYKGGNYGWPKVIGAPGEKDYIDPIVVWKDATPPSGMTFYRGDLFVATLRSEALIRIKIRKSGDRYKVTRIERWFAFDNRRGKFGRLRDVVEGPDGNLYILTSNRDGRGSPQPGDDKIYKIVFKK</sequence>
<evidence type="ECO:0000313" key="5">
    <source>
        <dbReference type="Proteomes" id="UP000182011"/>
    </source>
</evidence>
<feature type="domain" description="Glucose/Sorbosone dehydrogenase" evidence="2">
    <location>
        <begin position="49"/>
        <end position="361"/>
    </location>
</feature>
<dbReference type="InterPro" id="IPR011042">
    <property type="entry name" value="6-blade_b-propeller_TolB-like"/>
</dbReference>
<dbReference type="InterPro" id="IPR011041">
    <property type="entry name" value="Quinoprot_gluc/sorb_DH_b-prop"/>
</dbReference>
<evidence type="ECO:0000313" key="3">
    <source>
        <dbReference type="EMBL" id="CUS89867.1"/>
    </source>
</evidence>
<keyword evidence="6" id="KW-1185">Reference proteome</keyword>
<protein>
    <submittedName>
        <fullName evidence="4">Glucose/arabinose dehydrogenase, beta-propeller fold</fullName>
    </submittedName>
</protein>
<accession>A0A0P1LI77</accession>
<dbReference type="OrthoDB" id="9770043at2"/>
<dbReference type="Gene3D" id="2.120.10.30">
    <property type="entry name" value="TolB, C-terminal domain"/>
    <property type="match status" value="1"/>
</dbReference>
<keyword evidence="1" id="KW-0732">Signal</keyword>
<evidence type="ECO:0000259" key="2">
    <source>
        <dbReference type="Pfam" id="PF07995"/>
    </source>
</evidence>
<feature type="chain" id="PRO_5015043508" evidence="1">
    <location>
        <begin position="23"/>
        <end position="378"/>
    </location>
</feature>
<accession>A0A0P1M5H6</accession>
<accession>A0A0N7MT10</accession>
<reference evidence="5 6" key="2">
    <citation type="submission" date="2015-11" db="EMBL/GenBank/DDBJ databases">
        <authorList>
            <person name="Varghese N."/>
        </authorList>
    </citation>
    <scope>NUCLEOTIDE SEQUENCE [LARGE SCALE GENOMIC DNA]</scope>
    <source>
        <strain evidence="3 6">JGI-8</strain>
    </source>
</reference>
<dbReference type="Pfam" id="PF07995">
    <property type="entry name" value="GSDH"/>
    <property type="match status" value="1"/>
</dbReference>
<accession>A0A0N7MTC6</accession>